<feature type="coiled-coil region" evidence="1">
    <location>
        <begin position="38"/>
        <end position="69"/>
    </location>
</feature>
<sequence>MGGTIYDLKTTLTGYKATISIALGGATFRQATVASAVIDQYKTMIEEATSDLQEHLQDIEERLQSLDQHGGPVQESDTFNLRDTREEKDSTEQCLTICTHAAQVIAHLQKQLPQLHFKGGNPSIQFGSSNDDISSQSQNLTNAMLTDFSARVSSNSAALQGRLMELTNRLRQMSEQGIV</sequence>
<protein>
    <recommendedName>
        <fullName evidence="2">Azaphilone pigments biosynthesis cluster protein L N-terminal domain-containing protein</fullName>
    </recommendedName>
</protein>
<feature type="domain" description="Azaphilone pigments biosynthesis cluster protein L N-terminal" evidence="2">
    <location>
        <begin position="1"/>
        <end position="99"/>
    </location>
</feature>
<dbReference type="InterPro" id="IPR031348">
    <property type="entry name" value="PigL_N"/>
</dbReference>
<dbReference type="RefSeq" id="XP_025561894.1">
    <property type="nucleotide sequence ID" value="XM_025711294.1"/>
</dbReference>
<evidence type="ECO:0000256" key="1">
    <source>
        <dbReference type="SAM" id="Coils"/>
    </source>
</evidence>
<evidence type="ECO:0000313" key="4">
    <source>
        <dbReference type="Proteomes" id="UP000248405"/>
    </source>
</evidence>
<dbReference type="EMBL" id="KZ821627">
    <property type="protein sequence ID" value="PYH68100.1"/>
    <property type="molecule type" value="Genomic_DNA"/>
</dbReference>
<dbReference type="GeneID" id="37215886"/>
<keyword evidence="1" id="KW-0175">Coiled coil</keyword>
<dbReference type="Pfam" id="PF17111">
    <property type="entry name" value="PigL_N"/>
    <property type="match status" value="1"/>
</dbReference>
<proteinExistence type="predicted"/>
<accession>A0A319BBT6</accession>
<gene>
    <name evidence="3" type="ORF">BO88DRAFT_464012</name>
</gene>
<dbReference type="OrthoDB" id="5068804at2759"/>
<dbReference type="Proteomes" id="UP000248405">
    <property type="component" value="Unassembled WGS sequence"/>
</dbReference>
<name>A0A319BBT6_ASPVC</name>
<organism evidence="3 4">
    <name type="scientific">Aspergillus vadensis (strain CBS 113365 / IMI 142717 / IBT 24658)</name>
    <dbReference type="NCBI Taxonomy" id="1448311"/>
    <lineage>
        <taxon>Eukaryota</taxon>
        <taxon>Fungi</taxon>
        <taxon>Dikarya</taxon>
        <taxon>Ascomycota</taxon>
        <taxon>Pezizomycotina</taxon>
        <taxon>Eurotiomycetes</taxon>
        <taxon>Eurotiomycetidae</taxon>
        <taxon>Eurotiales</taxon>
        <taxon>Aspergillaceae</taxon>
        <taxon>Aspergillus</taxon>
        <taxon>Aspergillus subgen. Circumdati</taxon>
    </lineage>
</organism>
<evidence type="ECO:0000259" key="2">
    <source>
        <dbReference type="Pfam" id="PF17111"/>
    </source>
</evidence>
<dbReference type="AlphaFoldDB" id="A0A319BBT6"/>
<evidence type="ECO:0000313" key="3">
    <source>
        <dbReference type="EMBL" id="PYH68100.1"/>
    </source>
</evidence>
<reference evidence="3" key="1">
    <citation type="submission" date="2016-12" db="EMBL/GenBank/DDBJ databases">
        <title>The genomes of Aspergillus section Nigri reveals drivers in fungal speciation.</title>
        <authorList>
            <consortium name="DOE Joint Genome Institute"/>
            <person name="Vesth T.C."/>
            <person name="Nybo J."/>
            <person name="Theobald S."/>
            <person name="Brandl J."/>
            <person name="Frisvad J.C."/>
            <person name="Nielsen K.F."/>
            <person name="Lyhne E.K."/>
            <person name="Kogle M.E."/>
            <person name="Kuo A."/>
            <person name="Riley R."/>
            <person name="Clum A."/>
            <person name="Nolan M."/>
            <person name="Lipzen A."/>
            <person name="Salamov A."/>
            <person name="Henrissat B."/>
            <person name="Wiebenga A."/>
            <person name="De Vries R.P."/>
            <person name="Grigoriev I.V."/>
            <person name="Mortensen U.H."/>
            <person name="Andersen M.R."/>
            <person name="Baker S.E."/>
        </authorList>
    </citation>
    <scope>NUCLEOTIDE SEQUENCE [LARGE SCALE GENOMIC DNA]</scope>
    <source>
        <strain evidence="3">CBS 113365</strain>
    </source>
</reference>
<keyword evidence="4" id="KW-1185">Reference proteome</keyword>